<sequence length="67" mass="7474">MSQETKIKIGKVANIIATIIFVVFIVVVFAGIPMTTTQFIVLMAVLFILFTICTIVAHIMLKDYNPE</sequence>
<feature type="transmembrane region" description="Helical" evidence="1">
    <location>
        <begin position="38"/>
        <end position="61"/>
    </location>
</feature>
<keyword evidence="1" id="KW-0472">Membrane</keyword>
<name>A0ABT2LZ03_9FIRM</name>
<organism evidence="2 3">
    <name type="scientific">Eubacterium album</name>
    <dbReference type="NCBI Taxonomy" id="2978477"/>
    <lineage>
        <taxon>Bacteria</taxon>
        <taxon>Bacillati</taxon>
        <taxon>Bacillota</taxon>
        <taxon>Clostridia</taxon>
        <taxon>Eubacteriales</taxon>
        <taxon>Eubacteriaceae</taxon>
        <taxon>Eubacterium</taxon>
    </lineage>
</organism>
<dbReference type="RefSeq" id="WP_022088493.1">
    <property type="nucleotide sequence ID" value="NZ_JAODBU010000002.1"/>
</dbReference>
<comment type="caution">
    <text evidence="2">The sequence shown here is derived from an EMBL/GenBank/DDBJ whole genome shotgun (WGS) entry which is preliminary data.</text>
</comment>
<keyword evidence="1" id="KW-0812">Transmembrane</keyword>
<reference evidence="2" key="1">
    <citation type="submission" date="2022-09" db="EMBL/GenBank/DDBJ databases">
        <title>Eubacterium sp. LFL-14 isolated from human feces.</title>
        <authorList>
            <person name="Liu F."/>
        </authorList>
    </citation>
    <scope>NUCLEOTIDE SEQUENCE</scope>
    <source>
        <strain evidence="2">LFL-14</strain>
    </source>
</reference>
<evidence type="ECO:0000313" key="3">
    <source>
        <dbReference type="Proteomes" id="UP001431199"/>
    </source>
</evidence>
<protein>
    <submittedName>
        <fullName evidence="2">Uncharacterized protein</fullName>
    </submittedName>
</protein>
<dbReference type="EMBL" id="JAODBU010000002">
    <property type="protein sequence ID" value="MCT7397876.1"/>
    <property type="molecule type" value="Genomic_DNA"/>
</dbReference>
<gene>
    <name evidence="2" type="ORF">N5B56_02075</name>
</gene>
<proteinExistence type="predicted"/>
<dbReference type="Proteomes" id="UP001431199">
    <property type="component" value="Unassembled WGS sequence"/>
</dbReference>
<accession>A0ABT2LZ03</accession>
<evidence type="ECO:0000313" key="2">
    <source>
        <dbReference type="EMBL" id="MCT7397876.1"/>
    </source>
</evidence>
<evidence type="ECO:0000256" key="1">
    <source>
        <dbReference type="SAM" id="Phobius"/>
    </source>
</evidence>
<keyword evidence="1" id="KW-1133">Transmembrane helix</keyword>
<keyword evidence="3" id="KW-1185">Reference proteome</keyword>
<feature type="transmembrane region" description="Helical" evidence="1">
    <location>
        <begin position="12"/>
        <end position="32"/>
    </location>
</feature>